<feature type="domain" description="SnoaL-like" evidence="2">
    <location>
        <begin position="44"/>
        <end position="164"/>
    </location>
</feature>
<dbReference type="Pfam" id="PF13577">
    <property type="entry name" value="SnoaL_4"/>
    <property type="match status" value="1"/>
</dbReference>
<feature type="chain" id="PRO_5009853250" description="SnoaL-like domain-containing protein" evidence="1">
    <location>
        <begin position="27"/>
        <end position="174"/>
    </location>
</feature>
<proteinExistence type="predicted"/>
<accession>A0A1L3EXG6</accession>
<keyword evidence="1" id="KW-0732">Signal</keyword>
<sequence>MKRLALGVTLSVALGAGLTFGLSATAAPVEATARPGGLGQHASTAADLAAIAAVLDRYTQCVTAGDEAGFRALLLDDDIPFSAIPPGRSVKAMTTANLSRYAGFRDAVFRSGQRFQQSFHHVRIAQDGPLAQASLDFVTRSGDGGSTGWKTLQLVKTAGGWKIASEFFTVRSLR</sequence>
<keyword evidence="4" id="KW-1185">Reference proteome</keyword>
<evidence type="ECO:0000313" key="4">
    <source>
        <dbReference type="Proteomes" id="UP000182987"/>
    </source>
</evidence>
<dbReference type="SUPFAM" id="SSF54427">
    <property type="entry name" value="NTF2-like"/>
    <property type="match status" value="1"/>
</dbReference>
<dbReference type="KEGG" id="lrz:BJI69_18865"/>
<organism evidence="3 4">
    <name type="scientific">Luteibacter rhizovicinus DSM 16549</name>
    <dbReference type="NCBI Taxonomy" id="1440763"/>
    <lineage>
        <taxon>Bacteria</taxon>
        <taxon>Pseudomonadati</taxon>
        <taxon>Pseudomonadota</taxon>
        <taxon>Gammaproteobacteria</taxon>
        <taxon>Lysobacterales</taxon>
        <taxon>Rhodanobacteraceae</taxon>
        <taxon>Luteibacter</taxon>
    </lineage>
</organism>
<name>A0A1L3EXG6_9GAMM</name>
<protein>
    <recommendedName>
        <fullName evidence="2">SnoaL-like domain-containing protein</fullName>
    </recommendedName>
</protein>
<dbReference type="EMBL" id="CP017480">
    <property type="protein sequence ID" value="APG05759.1"/>
    <property type="molecule type" value="Genomic_DNA"/>
</dbReference>
<reference evidence="4" key="1">
    <citation type="submission" date="2016-09" db="EMBL/GenBank/DDBJ databases">
        <authorList>
            <person name="Lysoe E."/>
        </authorList>
    </citation>
    <scope>NUCLEOTIDE SEQUENCE [LARGE SCALE GENOMIC DNA]</scope>
    <source>
        <strain evidence="4">LJ96T</strain>
    </source>
</reference>
<gene>
    <name evidence="3" type="ORF">BJI69_18865</name>
</gene>
<dbReference type="AlphaFoldDB" id="A0A1L3EXG6"/>
<evidence type="ECO:0000259" key="2">
    <source>
        <dbReference type="Pfam" id="PF13577"/>
    </source>
</evidence>
<dbReference type="Proteomes" id="UP000182987">
    <property type="component" value="Chromosome"/>
</dbReference>
<evidence type="ECO:0000256" key="1">
    <source>
        <dbReference type="SAM" id="SignalP"/>
    </source>
</evidence>
<dbReference type="Gene3D" id="3.10.450.50">
    <property type="match status" value="1"/>
</dbReference>
<dbReference type="InterPro" id="IPR032710">
    <property type="entry name" value="NTF2-like_dom_sf"/>
</dbReference>
<feature type="signal peptide" evidence="1">
    <location>
        <begin position="1"/>
        <end position="26"/>
    </location>
</feature>
<dbReference type="RefSeq" id="WP_052767220.1">
    <property type="nucleotide sequence ID" value="NZ_CP017480.1"/>
</dbReference>
<dbReference type="InterPro" id="IPR037401">
    <property type="entry name" value="SnoaL-like"/>
</dbReference>
<dbReference type="CDD" id="cd00531">
    <property type="entry name" value="NTF2_like"/>
    <property type="match status" value="1"/>
</dbReference>
<dbReference type="STRING" id="1440763.BJI69_18865"/>
<evidence type="ECO:0000313" key="3">
    <source>
        <dbReference type="EMBL" id="APG05759.1"/>
    </source>
</evidence>